<dbReference type="InterPro" id="IPR033130">
    <property type="entry name" value="RNase_T2_His_AS_2"/>
</dbReference>
<comment type="similarity">
    <text evidence="1 4">Belongs to the RNase T2 family.</text>
</comment>
<dbReference type="Pfam" id="PF00445">
    <property type="entry name" value="Ribonuclease_T2"/>
    <property type="match status" value="1"/>
</dbReference>
<dbReference type="InterPro" id="IPR018188">
    <property type="entry name" value="RNase_T2_His_AS_1"/>
</dbReference>
<keyword evidence="3" id="KW-0456">Lyase</keyword>
<dbReference type="PANTHER" id="PTHR11240:SF84">
    <property type="entry name" value="RIBONUCLEASE 1-LIKE"/>
    <property type="match status" value="1"/>
</dbReference>
<dbReference type="Gene3D" id="3.90.730.10">
    <property type="entry name" value="Ribonuclease T2-like"/>
    <property type="match status" value="1"/>
</dbReference>
<comment type="caution">
    <text evidence="5">The sequence shown here is derived from an EMBL/GenBank/DDBJ whole genome shotgun (WGS) entry which is preliminary data.</text>
</comment>
<accession>A0A6A2YDH3</accession>
<dbReference type="EMBL" id="VEPZ02001421">
    <property type="protein sequence ID" value="KAE8673869.1"/>
    <property type="molecule type" value="Genomic_DNA"/>
</dbReference>
<proteinExistence type="inferred from homology"/>
<evidence type="ECO:0000256" key="2">
    <source>
        <dbReference type="ARBA" id="ARBA00022722"/>
    </source>
</evidence>
<keyword evidence="6" id="KW-1185">Reference proteome</keyword>
<evidence type="ECO:0000256" key="4">
    <source>
        <dbReference type="RuleBase" id="RU004328"/>
    </source>
</evidence>
<evidence type="ECO:0000313" key="5">
    <source>
        <dbReference type="EMBL" id="KAE8673869.1"/>
    </source>
</evidence>
<keyword evidence="2" id="KW-0378">Hydrolase</keyword>
<evidence type="ECO:0000256" key="1">
    <source>
        <dbReference type="ARBA" id="ARBA00007469"/>
    </source>
</evidence>
<organism evidence="5 6">
    <name type="scientific">Hibiscus syriacus</name>
    <name type="common">Rose of Sharon</name>
    <dbReference type="NCBI Taxonomy" id="106335"/>
    <lineage>
        <taxon>Eukaryota</taxon>
        <taxon>Viridiplantae</taxon>
        <taxon>Streptophyta</taxon>
        <taxon>Embryophyta</taxon>
        <taxon>Tracheophyta</taxon>
        <taxon>Spermatophyta</taxon>
        <taxon>Magnoliopsida</taxon>
        <taxon>eudicotyledons</taxon>
        <taxon>Gunneridae</taxon>
        <taxon>Pentapetalae</taxon>
        <taxon>rosids</taxon>
        <taxon>malvids</taxon>
        <taxon>Malvales</taxon>
        <taxon>Malvaceae</taxon>
        <taxon>Malvoideae</taxon>
        <taxon>Hibiscus</taxon>
    </lineage>
</organism>
<protein>
    <submittedName>
        <fullName evidence="5">Uncharacterized protein</fullName>
    </submittedName>
</protein>
<dbReference type="AlphaFoldDB" id="A0A6A2YDH3"/>
<dbReference type="PROSITE" id="PS00530">
    <property type="entry name" value="RNASE_T2_1"/>
    <property type="match status" value="1"/>
</dbReference>
<dbReference type="Proteomes" id="UP000436088">
    <property type="component" value="Unassembled WGS sequence"/>
</dbReference>
<reference evidence="5" key="1">
    <citation type="submission" date="2019-09" db="EMBL/GenBank/DDBJ databases">
        <title>Draft genome information of white flower Hibiscus syriacus.</title>
        <authorList>
            <person name="Kim Y.-M."/>
        </authorList>
    </citation>
    <scope>NUCLEOTIDE SEQUENCE [LARGE SCALE GENOMIC DNA]</scope>
    <source>
        <strain evidence="5">YM2019G1</strain>
    </source>
</reference>
<evidence type="ECO:0000256" key="3">
    <source>
        <dbReference type="ARBA" id="ARBA00023239"/>
    </source>
</evidence>
<name>A0A6A2YDH3_HIBSY</name>
<sequence length="204" mass="23445">MHCPNPLPSPYNNMFTIHGLWPQDANDDEIDPYSSNPNCAGGVIPTPPQDLPTYLESTPIYPLLDVQWPDLNNPNNNASNYIFWEDEWSKHGQCSDYPANPYNYFDSAVRLRHTLTPDFGFQSGEYWTVHEIINTIYNYVYHVPEIACNLNQNTGGLQLWEIRLCYDRPTSGQDLVQNIRNCTNPTGKPGTLCYNQYNTYLFVP</sequence>
<dbReference type="InterPro" id="IPR001568">
    <property type="entry name" value="RNase_T2-like"/>
</dbReference>
<keyword evidence="2" id="KW-0540">Nuclease</keyword>
<dbReference type="PANTHER" id="PTHR11240">
    <property type="entry name" value="RIBONUCLEASE T2"/>
    <property type="match status" value="1"/>
</dbReference>
<dbReference type="GO" id="GO:0033897">
    <property type="term" value="F:ribonuclease T2 activity"/>
    <property type="evidence" value="ECO:0007669"/>
    <property type="project" value="InterPro"/>
</dbReference>
<dbReference type="InterPro" id="IPR036430">
    <property type="entry name" value="RNase_T2-like_sf"/>
</dbReference>
<dbReference type="GO" id="GO:0005576">
    <property type="term" value="C:extracellular region"/>
    <property type="evidence" value="ECO:0007669"/>
    <property type="project" value="TreeGrafter"/>
</dbReference>
<dbReference type="GO" id="GO:0003723">
    <property type="term" value="F:RNA binding"/>
    <property type="evidence" value="ECO:0007669"/>
    <property type="project" value="InterPro"/>
</dbReference>
<dbReference type="GO" id="GO:0006401">
    <property type="term" value="P:RNA catabolic process"/>
    <property type="evidence" value="ECO:0007669"/>
    <property type="project" value="TreeGrafter"/>
</dbReference>
<dbReference type="PROSITE" id="PS00531">
    <property type="entry name" value="RNASE_T2_2"/>
    <property type="match status" value="1"/>
</dbReference>
<evidence type="ECO:0000313" key="6">
    <source>
        <dbReference type="Proteomes" id="UP000436088"/>
    </source>
</evidence>
<dbReference type="SUPFAM" id="SSF55895">
    <property type="entry name" value="Ribonuclease Rh-like"/>
    <property type="match status" value="1"/>
</dbReference>
<gene>
    <name evidence="5" type="ORF">F3Y22_tig00111769pilonHSYRG00056</name>
</gene>